<name>A0A4Q8M287_9GAMM</name>
<accession>A0A4Q8M287</accession>
<dbReference type="GO" id="GO:0016646">
    <property type="term" value="F:oxidoreductase activity, acting on the CH-NH group of donors, NAD or NADP as acceptor"/>
    <property type="evidence" value="ECO:0007669"/>
    <property type="project" value="UniProtKB-ARBA"/>
</dbReference>
<dbReference type="RefSeq" id="WP_130535144.1">
    <property type="nucleotide sequence ID" value="NZ_SHMG01000008.1"/>
</dbReference>
<dbReference type="OrthoDB" id="9792436at2"/>
<dbReference type="InterPro" id="IPR002563">
    <property type="entry name" value="Flavin_Rdtase-like_dom"/>
</dbReference>
<dbReference type="SUPFAM" id="SSF50475">
    <property type="entry name" value="FMN-binding split barrel"/>
    <property type="match status" value="1"/>
</dbReference>
<keyword evidence="2" id="KW-0285">Flavoprotein</keyword>
<reference evidence="5 6" key="1">
    <citation type="submission" date="2019-02" db="EMBL/GenBank/DDBJ databases">
        <title>WGS of Pseudoxanthomonas species novum from clinical isolates.</title>
        <authorList>
            <person name="Bernier A.-M."/>
            <person name="Bernard K."/>
            <person name="Vachon A."/>
        </authorList>
    </citation>
    <scope>NUCLEOTIDE SEQUENCE [LARGE SCALE GENOMIC DNA]</scope>
    <source>
        <strain evidence="5 6">NML130969</strain>
    </source>
</reference>
<dbReference type="SMART" id="SM00903">
    <property type="entry name" value="Flavin_Reduct"/>
    <property type="match status" value="1"/>
</dbReference>
<dbReference type="Pfam" id="PF01613">
    <property type="entry name" value="Flavin_Reduct"/>
    <property type="match status" value="1"/>
</dbReference>
<dbReference type="AlphaFoldDB" id="A0A4Q8M287"/>
<organism evidence="5 6">
    <name type="scientific">Pseudoxanthomonas winnipegensis</name>
    <dbReference type="NCBI Taxonomy" id="2480810"/>
    <lineage>
        <taxon>Bacteria</taxon>
        <taxon>Pseudomonadati</taxon>
        <taxon>Pseudomonadota</taxon>
        <taxon>Gammaproteobacteria</taxon>
        <taxon>Lysobacterales</taxon>
        <taxon>Lysobacteraceae</taxon>
        <taxon>Pseudoxanthomonas</taxon>
    </lineage>
</organism>
<feature type="domain" description="Flavin reductase like" evidence="4">
    <location>
        <begin position="17"/>
        <end position="169"/>
    </location>
</feature>
<dbReference type="PANTHER" id="PTHR43567">
    <property type="entry name" value="FLAVOREDOXIN-RELATED-RELATED"/>
    <property type="match status" value="1"/>
</dbReference>
<proteinExistence type="inferred from homology"/>
<dbReference type="Proteomes" id="UP000294164">
    <property type="component" value="Unassembled WGS sequence"/>
</dbReference>
<dbReference type="EMBL" id="SHMG01000008">
    <property type="protein sequence ID" value="TAA40263.1"/>
    <property type="molecule type" value="Genomic_DNA"/>
</dbReference>
<evidence type="ECO:0000256" key="3">
    <source>
        <dbReference type="ARBA" id="ARBA00038054"/>
    </source>
</evidence>
<evidence type="ECO:0000259" key="4">
    <source>
        <dbReference type="SMART" id="SM00903"/>
    </source>
</evidence>
<dbReference type="InterPro" id="IPR052174">
    <property type="entry name" value="Flavoredoxin"/>
</dbReference>
<gene>
    <name evidence="5" type="ORF">EA655_14050</name>
</gene>
<comment type="caution">
    <text evidence="5">The sequence shown here is derived from an EMBL/GenBank/DDBJ whole genome shotgun (WGS) entry which is preliminary data.</text>
</comment>
<evidence type="ECO:0000313" key="5">
    <source>
        <dbReference type="EMBL" id="TAA40263.1"/>
    </source>
</evidence>
<dbReference type="InterPro" id="IPR012349">
    <property type="entry name" value="Split_barrel_FMN-bd"/>
</dbReference>
<evidence type="ECO:0000256" key="2">
    <source>
        <dbReference type="ARBA" id="ARBA00022630"/>
    </source>
</evidence>
<dbReference type="GO" id="GO:0010181">
    <property type="term" value="F:FMN binding"/>
    <property type="evidence" value="ECO:0007669"/>
    <property type="project" value="InterPro"/>
</dbReference>
<evidence type="ECO:0000313" key="6">
    <source>
        <dbReference type="Proteomes" id="UP000294164"/>
    </source>
</evidence>
<sequence>MRSPLRKQDFPVEKVRQYLEPGPIVLVTSQWQQQRNIMTLGWHTVLEFSPSLVGLMISSATHSFDLIRRSGECVINLPTVPLADTVVRIGNCSGVSVDKYALFDLAPVRASRVRAPLLGRCHANFECRLYDDALVERYNFFVFEVVKAHVAVSPKHPRTLHYTGDGAFMTAGRMISRRSLFQPGMLG</sequence>
<comment type="cofactor">
    <cofactor evidence="1">
        <name>FMN</name>
        <dbReference type="ChEBI" id="CHEBI:58210"/>
    </cofactor>
</comment>
<comment type="similarity">
    <text evidence="3">Belongs to the flavoredoxin family.</text>
</comment>
<protein>
    <submittedName>
        <fullName evidence="5">Flavin reductase family protein</fullName>
    </submittedName>
</protein>
<dbReference type="Gene3D" id="2.30.110.10">
    <property type="entry name" value="Electron Transport, Fmn-binding Protein, Chain A"/>
    <property type="match status" value="1"/>
</dbReference>
<evidence type="ECO:0000256" key="1">
    <source>
        <dbReference type="ARBA" id="ARBA00001917"/>
    </source>
</evidence>
<dbReference type="PANTHER" id="PTHR43567:SF1">
    <property type="entry name" value="FLAVOREDOXIN"/>
    <property type="match status" value="1"/>
</dbReference>